<name>A0A1J5SDE4_9ZZZZ</name>
<dbReference type="EC" id="5.1.3.2" evidence="3"/>
<organism evidence="3">
    <name type="scientific">mine drainage metagenome</name>
    <dbReference type="NCBI Taxonomy" id="410659"/>
    <lineage>
        <taxon>unclassified sequences</taxon>
        <taxon>metagenomes</taxon>
        <taxon>ecological metagenomes</taxon>
    </lineage>
</organism>
<sequence length="324" mass="35782">MQKAFVTGAAGFIGSTLVDRLLADGVAVVGYDNFSTGQERFLEGALRNPAFRMVRGDTLDLPSLTAAMAGCDTVFHLAANADVRFGTEHPSKDLQQNTVATFHVLEALRANGIRRIAFSSTGSVYGEAAVIPTPEDAPFPVQTSLYAASKVAGEGMISAYAEGFGIEAYVFRFVSILGERYTHGHVFDFYRQLREHPDWLRVLGDGSQRKSYLYVQDCIDAILHVLSQATAAGARHHTQVYNLGTPEYVRVNDSIRFINTALGLKPELRYTGGDRGWVGDNPFIFLDTQKIQSTGWRPKLTIEQGIVRTLRWLEANPWVYQARG</sequence>
<dbReference type="Gene3D" id="3.90.25.10">
    <property type="entry name" value="UDP-galactose 4-epimerase, domain 1"/>
    <property type="match status" value="1"/>
</dbReference>
<evidence type="ECO:0000256" key="1">
    <source>
        <dbReference type="ARBA" id="ARBA00007637"/>
    </source>
</evidence>
<dbReference type="GO" id="GO:0003978">
    <property type="term" value="F:UDP-glucose 4-epimerase activity"/>
    <property type="evidence" value="ECO:0007669"/>
    <property type="project" value="UniProtKB-EC"/>
</dbReference>
<dbReference type="Pfam" id="PF01370">
    <property type="entry name" value="Epimerase"/>
    <property type="match status" value="1"/>
</dbReference>
<dbReference type="Gene3D" id="3.40.50.720">
    <property type="entry name" value="NAD(P)-binding Rossmann-like Domain"/>
    <property type="match status" value="1"/>
</dbReference>
<dbReference type="InterPro" id="IPR036291">
    <property type="entry name" value="NAD(P)-bd_dom_sf"/>
</dbReference>
<dbReference type="SUPFAM" id="SSF51735">
    <property type="entry name" value="NAD(P)-binding Rossmann-fold domains"/>
    <property type="match status" value="1"/>
</dbReference>
<accession>A0A1J5SDE4</accession>
<dbReference type="EMBL" id="MLJW01000043">
    <property type="protein sequence ID" value="OIR06407.1"/>
    <property type="molecule type" value="Genomic_DNA"/>
</dbReference>
<evidence type="ECO:0000259" key="2">
    <source>
        <dbReference type="Pfam" id="PF01370"/>
    </source>
</evidence>
<protein>
    <submittedName>
        <fullName evidence="3">UDP-glucose 4-epimerase</fullName>
        <ecNumber evidence="3">5.1.3.2</ecNumber>
    </submittedName>
</protein>
<keyword evidence="3" id="KW-0413">Isomerase</keyword>
<gene>
    <name evidence="3" type="ORF">GALL_113170</name>
</gene>
<comment type="caution">
    <text evidence="3">The sequence shown here is derived from an EMBL/GenBank/DDBJ whole genome shotgun (WGS) entry which is preliminary data.</text>
</comment>
<comment type="similarity">
    <text evidence="1">Belongs to the NAD(P)-dependent epimerase/dehydratase family.</text>
</comment>
<feature type="domain" description="NAD-dependent epimerase/dehydratase" evidence="2">
    <location>
        <begin position="5"/>
        <end position="244"/>
    </location>
</feature>
<evidence type="ECO:0000313" key="3">
    <source>
        <dbReference type="EMBL" id="OIR06407.1"/>
    </source>
</evidence>
<dbReference type="AlphaFoldDB" id="A0A1J5SDE4"/>
<dbReference type="InterPro" id="IPR001509">
    <property type="entry name" value="Epimerase_deHydtase"/>
</dbReference>
<proteinExistence type="inferred from homology"/>
<reference evidence="3" key="1">
    <citation type="submission" date="2016-10" db="EMBL/GenBank/DDBJ databases">
        <title>Sequence of Gallionella enrichment culture.</title>
        <authorList>
            <person name="Poehlein A."/>
            <person name="Muehling M."/>
            <person name="Daniel R."/>
        </authorList>
    </citation>
    <scope>NUCLEOTIDE SEQUENCE</scope>
</reference>
<dbReference type="CDD" id="cd05234">
    <property type="entry name" value="UDP_G4E_2_SDR_e"/>
    <property type="match status" value="1"/>
</dbReference>
<dbReference type="PANTHER" id="PTHR43000">
    <property type="entry name" value="DTDP-D-GLUCOSE 4,6-DEHYDRATASE-RELATED"/>
    <property type="match status" value="1"/>
</dbReference>